<feature type="transmembrane region" description="Helical" evidence="1">
    <location>
        <begin position="75"/>
        <end position="94"/>
    </location>
</feature>
<reference evidence="2 3" key="1">
    <citation type="submission" date="2019-11" db="EMBL/GenBank/DDBJ databases">
        <title>Phenotypic characterization of an OXA-22 and OXA-60 co-producing Ralstonia pickettii clinical strain.</title>
        <authorList>
            <person name="He F."/>
        </authorList>
    </citation>
    <scope>NUCLEOTIDE SEQUENCE [LARGE SCALE GENOMIC DNA]</scope>
    <source>
        <strain evidence="2 3">PSLESD1</strain>
    </source>
</reference>
<keyword evidence="1" id="KW-1133">Transmembrane helix</keyword>
<organism evidence="2 3">
    <name type="scientific">Ralstonia pickettii</name>
    <name type="common">Burkholderia pickettii</name>
    <dbReference type="NCBI Taxonomy" id="329"/>
    <lineage>
        <taxon>Bacteria</taxon>
        <taxon>Pseudomonadati</taxon>
        <taxon>Pseudomonadota</taxon>
        <taxon>Betaproteobacteria</taxon>
        <taxon>Burkholderiales</taxon>
        <taxon>Burkholderiaceae</taxon>
        <taxon>Ralstonia</taxon>
    </lineage>
</organism>
<feature type="transmembrane region" description="Helical" evidence="1">
    <location>
        <begin position="45"/>
        <end position="63"/>
    </location>
</feature>
<protein>
    <recommendedName>
        <fullName evidence="4">Transmembrane protein</fullName>
    </recommendedName>
</protein>
<comment type="caution">
    <text evidence="2">The sequence shown here is derived from an EMBL/GenBank/DDBJ whole genome shotgun (WGS) entry which is preliminary data.</text>
</comment>
<evidence type="ECO:0000313" key="3">
    <source>
        <dbReference type="Proteomes" id="UP000441032"/>
    </source>
</evidence>
<evidence type="ECO:0000256" key="1">
    <source>
        <dbReference type="SAM" id="Phobius"/>
    </source>
</evidence>
<name>A0A7X2LBZ0_RALPI</name>
<dbReference type="EMBL" id="WJYN01000004">
    <property type="protein sequence ID" value="MRS99677.1"/>
    <property type="molecule type" value="Genomic_DNA"/>
</dbReference>
<feature type="transmembrane region" description="Helical" evidence="1">
    <location>
        <begin position="425"/>
        <end position="444"/>
    </location>
</feature>
<dbReference type="Proteomes" id="UP000441032">
    <property type="component" value="Unassembled WGS sequence"/>
</dbReference>
<accession>A0A7X2LBZ0</accession>
<keyword evidence="1" id="KW-0472">Membrane</keyword>
<evidence type="ECO:0000313" key="2">
    <source>
        <dbReference type="EMBL" id="MRS99677.1"/>
    </source>
</evidence>
<feature type="transmembrane region" description="Helical" evidence="1">
    <location>
        <begin position="381"/>
        <end position="404"/>
    </location>
</feature>
<keyword evidence="1" id="KW-0812">Transmembrane</keyword>
<proteinExistence type="predicted"/>
<dbReference type="AlphaFoldDB" id="A0A7X2LBZ0"/>
<evidence type="ECO:0008006" key="4">
    <source>
        <dbReference type="Google" id="ProtNLM"/>
    </source>
</evidence>
<sequence length="520" mass="57281">MLKQGLFLICLTLVYLTFELGFNARLLDVVGGDTTIDDVHHIEIFGRTLSGIAAALVVLQLMLTHRAKKGTGKPSYKAIAVWFAVTVLVVYFAIKTLVDVVVYTRDAEFRRIAINSVLLQRSLVQGRLKLDGLVEDEALFARPEGKAFLALFPFLAVSVDRLDEKTRTVKEALIRTAVRRSKPTQAYYKDYQDAMKTLSDKWRQYARIPTASDEGLRNQQDRAWNDYRNQLARRGWQPSTVPARARSAVVKHVRRSVPVPANWDPADEATFRAAVEQRYRQQMSASARSVKIGNDHIPPGLSYEAFVARPGVQQELRQTLKLPAQIRVATSYGSPTEFTPVYDAFVDGQVRQELVKYEASASDFASGGKYEQAGIDATRAAVVPAIALFFSLLGAIGHFSKLLYLLAKTLLLLRAPADGRLTRGAALVATGVLLTTLTGVWVSLSYTDNAVTRSPLFTQMLQWARGATGAEGTPTSTGRSILTNIAHVVAVGQGYGYPINESIRTRVLQGLSYGYHPAGS</sequence>
<gene>
    <name evidence="2" type="ORF">GJQ57_13585</name>
</gene>